<dbReference type="AlphaFoldDB" id="A0A8H7NDR9"/>
<dbReference type="EMBL" id="JADCTT010000004">
    <property type="protein sequence ID" value="KAF9753777.1"/>
    <property type="molecule type" value="Genomic_DNA"/>
</dbReference>
<dbReference type="PANTHER" id="PTHR12849:SF0">
    <property type="entry name" value="LARIAT DEBRANCHING ENZYME"/>
    <property type="match status" value="1"/>
</dbReference>
<evidence type="ECO:0008006" key="3">
    <source>
        <dbReference type="Google" id="ProtNLM"/>
    </source>
</evidence>
<name>A0A8H7NDR9_BIOOC</name>
<dbReference type="InterPro" id="IPR029052">
    <property type="entry name" value="Metallo-depent_PP-like"/>
</dbReference>
<dbReference type="PANTHER" id="PTHR12849">
    <property type="entry name" value="RNA LARIAT DEBRANCHING ENZYME"/>
    <property type="match status" value="1"/>
</dbReference>
<comment type="caution">
    <text evidence="1">The sequence shown here is derived from an EMBL/GenBank/DDBJ whole genome shotgun (WGS) entry which is preliminary data.</text>
</comment>
<sequence length="222" mass="24744">MRQVPHWIPSLTRCRLVRLLRRTETRPNLRYSTQQAASRKRPHYKNGQRMASSAFESQGVRIAVEGCGHGTLDAIYASVAKSCEVRGWDGVDLLIIGGDFQAVRNAEDLSIMSCPVKYRELGDFPKYYSGERTAPFLTIFIAGNHEASSHLWELYTVAGLPQTSITLVPPTSFAWVPFELLDCLASGRALTTTSPIMNAFPSTPTMSSRSIMSARLMCESFY</sequence>
<reference evidence="1" key="1">
    <citation type="submission" date="2020-10" db="EMBL/GenBank/DDBJ databases">
        <title>High-Quality Genome Resource of Clonostachys rosea strain S41 by Oxford Nanopore Long-Read Sequencing.</title>
        <authorList>
            <person name="Wang H."/>
        </authorList>
    </citation>
    <scope>NUCLEOTIDE SEQUENCE</scope>
    <source>
        <strain evidence="1">S41</strain>
    </source>
</reference>
<dbReference type="GO" id="GO:0008419">
    <property type="term" value="F:RNA lariat debranching enzyme activity"/>
    <property type="evidence" value="ECO:0007669"/>
    <property type="project" value="TreeGrafter"/>
</dbReference>
<evidence type="ECO:0000313" key="2">
    <source>
        <dbReference type="Proteomes" id="UP000616885"/>
    </source>
</evidence>
<gene>
    <name evidence="1" type="ORF">IM811_012535</name>
</gene>
<accession>A0A8H7NDR9</accession>
<proteinExistence type="predicted"/>
<evidence type="ECO:0000313" key="1">
    <source>
        <dbReference type="EMBL" id="KAF9753777.1"/>
    </source>
</evidence>
<dbReference type="SUPFAM" id="SSF56300">
    <property type="entry name" value="Metallo-dependent phosphatases"/>
    <property type="match status" value="1"/>
</dbReference>
<dbReference type="GO" id="GO:0000398">
    <property type="term" value="P:mRNA splicing, via spliceosome"/>
    <property type="evidence" value="ECO:0007669"/>
    <property type="project" value="TreeGrafter"/>
</dbReference>
<protein>
    <recommendedName>
        <fullName evidence="3">Calcineurin-like phosphoesterase domain-containing protein</fullName>
    </recommendedName>
</protein>
<dbReference type="GO" id="GO:0005634">
    <property type="term" value="C:nucleus"/>
    <property type="evidence" value="ECO:0007669"/>
    <property type="project" value="TreeGrafter"/>
</dbReference>
<dbReference type="Proteomes" id="UP000616885">
    <property type="component" value="Unassembled WGS sequence"/>
</dbReference>
<organism evidence="1 2">
    <name type="scientific">Bionectria ochroleuca</name>
    <name type="common">Gliocladium roseum</name>
    <dbReference type="NCBI Taxonomy" id="29856"/>
    <lineage>
        <taxon>Eukaryota</taxon>
        <taxon>Fungi</taxon>
        <taxon>Dikarya</taxon>
        <taxon>Ascomycota</taxon>
        <taxon>Pezizomycotina</taxon>
        <taxon>Sordariomycetes</taxon>
        <taxon>Hypocreomycetidae</taxon>
        <taxon>Hypocreales</taxon>
        <taxon>Bionectriaceae</taxon>
        <taxon>Clonostachys</taxon>
    </lineage>
</organism>